<evidence type="ECO:0000256" key="1">
    <source>
        <dbReference type="ARBA" id="ARBA00024353"/>
    </source>
</evidence>
<keyword evidence="6" id="KW-0862">Zinc</keyword>
<dbReference type="InterPro" id="IPR041916">
    <property type="entry name" value="Anti_sigma_zinc_sf"/>
</dbReference>
<evidence type="ECO:0000256" key="3">
    <source>
        <dbReference type="SAM" id="MobiDB-lite"/>
    </source>
</evidence>
<proteinExistence type="inferred from homology"/>
<gene>
    <name evidence="6" type="ORF">SAMN04488025_102194</name>
</gene>
<feature type="compositionally biased region" description="Basic and acidic residues" evidence="3">
    <location>
        <begin position="260"/>
        <end position="269"/>
    </location>
</feature>
<protein>
    <recommendedName>
        <fullName evidence="2">Anti-sigma-W factor RsiW</fullName>
    </recommendedName>
</protein>
<feature type="compositionally biased region" description="Polar residues" evidence="3">
    <location>
        <begin position="137"/>
        <end position="149"/>
    </location>
</feature>
<feature type="compositionally biased region" description="Basic and acidic residues" evidence="3">
    <location>
        <begin position="215"/>
        <end position="229"/>
    </location>
</feature>
<dbReference type="Gene3D" id="1.10.10.1320">
    <property type="entry name" value="Anti-sigma factor, zinc-finger domain"/>
    <property type="match status" value="1"/>
</dbReference>
<sequence>MKCEEALEWIQRELDGDLTPEEQSSLRRHLSICTGCAAEAERLKRLSDDLSRLPRVTPPHSLVDRLIESGQLPGGEASGKGEGTRRRFAWWLGGGAAAAVLLIGFAGLWAGWFEAREPDPADNQVLVTSSEKREDASSPSENMTMSAPENDTRAPSAWSPDGRFRAEVEGNRVVVRTADGKEKFRSEPWEEGSASSIQWVSPTSLRVEIAPPEKGAQEVRIIDVEAKREDEEEQEEMKKQEEKGQGEQQVQEEQQEQEQGEERGRGDGG</sequence>
<organism evidence="6 7">
    <name type="scientific">Planifilum fulgidum</name>
    <dbReference type="NCBI Taxonomy" id="201973"/>
    <lineage>
        <taxon>Bacteria</taxon>
        <taxon>Bacillati</taxon>
        <taxon>Bacillota</taxon>
        <taxon>Bacilli</taxon>
        <taxon>Bacillales</taxon>
        <taxon>Thermoactinomycetaceae</taxon>
        <taxon>Planifilum</taxon>
    </lineage>
</organism>
<dbReference type="RefSeq" id="WP_177198927.1">
    <property type="nucleotide sequence ID" value="NZ_FOOK01000002.1"/>
</dbReference>
<dbReference type="Proteomes" id="UP000198661">
    <property type="component" value="Unassembled WGS sequence"/>
</dbReference>
<keyword evidence="4" id="KW-1133">Transmembrane helix</keyword>
<dbReference type="InterPro" id="IPR027383">
    <property type="entry name" value="Znf_put"/>
</dbReference>
<accession>A0A1I2KNQ6</accession>
<feature type="domain" description="Putative zinc-finger" evidence="5">
    <location>
        <begin position="3"/>
        <end position="37"/>
    </location>
</feature>
<reference evidence="7" key="1">
    <citation type="submission" date="2016-10" db="EMBL/GenBank/DDBJ databases">
        <authorList>
            <person name="Varghese N."/>
            <person name="Submissions S."/>
        </authorList>
    </citation>
    <scope>NUCLEOTIDE SEQUENCE [LARGE SCALE GENOMIC DNA]</scope>
    <source>
        <strain evidence="7">DSM 44945</strain>
    </source>
</reference>
<feature type="transmembrane region" description="Helical" evidence="4">
    <location>
        <begin position="88"/>
        <end position="112"/>
    </location>
</feature>
<keyword evidence="4" id="KW-0812">Transmembrane</keyword>
<keyword evidence="7" id="KW-1185">Reference proteome</keyword>
<evidence type="ECO:0000313" key="7">
    <source>
        <dbReference type="Proteomes" id="UP000198661"/>
    </source>
</evidence>
<dbReference type="GO" id="GO:0008270">
    <property type="term" value="F:zinc ion binding"/>
    <property type="evidence" value="ECO:0007669"/>
    <property type="project" value="UniProtKB-KW"/>
</dbReference>
<evidence type="ECO:0000256" key="2">
    <source>
        <dbReference type="ARBA" id="ARBA00024438"/>
    </source>
</evidence>
<dbReference type="EMBL" id="FOOK01000002">
    <property type="protein sequence ID" value="SFF68642.1"/>
    <property type="molecule type" value="Genomic_DNA"/>
</dbReference>
<dbReference type="Pfam" id="PF13490">
    <property type="entry name" value="zf-HC2"/>
    <property type="match status" value="1"/>
</dbReference>
<keyword evidence="6" id="KW-0863">Zinc-finger</keyword>
<comment type="similarity">
    <text evidence="1">Belongs to the zinc-associated anti-sigma factor (ZAS) superfamily. Anti-sigma-W factor family.</text>
</comment>
<dbReference type="STRING" id="201973.SAMN04488025_102194"/>
<evidence type="ECO:0000256" key="4">
    <source>
        <dbReference type="SAM" id="Phobius"/>
    </source>
</evidence>
<feature type="region of interest" description="Disordered" evidence="3">
    <location>
        <begin position="128"/>
        <end position="164"/>
    </location>
</feature>
<evidence type="ECO:0000313" key="6">
    <source>
        <dbReference type="EMBL" id="SFF68642.1"/>
    </source>
</evidence>
<feature type="region of interest" description="Disordered" evidence="3">
    <location>
        <begin position="210"/>
        <end position="269"/>
    </location>
</feature>
<dbReference type="AlphaFoldDB" id="A0A1I2KNQ6"/>
<feature type="compositionally biased region" description="Basic and acidic residues" evidence="3">
    <location>
        <begin position="236"/>
        <end position="245"/>
    </location>
</feature>
<evidence type="ECO:0000259" key="5">
    <source>
        <dbReference type="Pfam" id="PF13490"/>
    </source>
</evidence>
<name>A0A1I2KNQ6_9BACL</name>
<keyword evidence="6" id="KW-0479">Metal-binding</keyword>
<keyword evidence="4" id="KW-0472">Membrane</keyword>